<evidence type="ECO:0000256" key="16">
    <source>
        <dbReference type="ARBA" id="ARBA00060210"/>
    </source>
</evidence>
<evidence type="ECO:0000256" key="13">
    <source>
        <dbReference type="ARBA" id="ARBA00023125"/>
    </source>
</evidence>
<dbReference type="FunFam" id="3.40.50.1010:FF:000002">
    <property type="entry name" value="Exonuclease 1, putative"/>
    <property type="match status" value="1"/>
</dbReference>
<dbReference type="GO" id="GO:0003677">
    <property type="term" value="F:DNA binding"/>
    <property type="evidence" value="ECO:0007669"/>
    <property type="project" value="UniProtKB-KW"/>
</dbReference>
<dbReference type="SUPFAM" id="SSF88723">
    <property type="entry name" value="PIN domain-like"/>
    <property type="match status" value="1"/>
</dbReference>
<dbReference type="SMART" id="SM00279">
    <property type="entry name" value="HhH2"/>
    <property type="match status" value="1"/>
</dbReference>
<keyword evidence="12" id="KW-0267">Excision nuclease</keyword>
<gene>
    <name evidence="20" type="ORF">K2173_006589</name>
</gene>
<dbReference type="Gene3D" id="1.10.150.20">
    <property type="entry name" value="5' to 3' exonuclease, C-terminal subdomain"/>
    <property type="match status" value="1"/>
</dbReference>
<dbReference type="PANTHER" id="PTHR11081">
    <property type="entry name" value="FLAP ENDONUCLEASE FAMILY MEMBER"/>
    <property type="match status" value="1"/>
</dbReference>
<evidence type="ECO:0000256" key="8">
    <source>
        <dbReference type="ARBA" id="ARBA00022769"/>
    </source>
</evidence>
<evidence type="ECO:0000256" key="9">
    <source>
        <dbReference type="ARBA" id="ARBA00022801"/>
    </source>
</evidence>
<keyword evidence="11" id="KW-0460">Magnesium</keyword>
<feature type="region of interest" description="Disordered" evidence="17">
    <location>
        <begin position="424"/>
        <end position="461"/>
    </location>
</feature>
<evidence type="ECO:0000256" key="11">
    <source>
        <dbReference type="ARBA" id="ARBA00022842"/>
    </source>
</evidence>
<dbReference type="InterPro" id="IPR029060">
    <property type="entry name" value="PIN-like_dom_sf"/>
</dbReference>
<evidence type="ECO:0000259" key="19">
    <source>
        <dbReference type="SMART" id="SM00485"/>
    </source>
</evidence>
<comment type="caution">
    <text evidence="20">The sequence shown here is derived from an EMBL/GenBank/DDBJ whole genome shotgun (WGS) entry which is preliminary data.</text>
</comment>
<dbReference type="InterPro" id="IPR044752">
    <property type="entry name" value="PIN-like_EXO1"/>
</dbReference>
<sequence>MGIQGLLPLLKSIMVPIHVKDLEGCCVAVDTYSWLHKGALSCSTQLCKGLPTTRHIEYCMHRVNLLRHYGVKPILVFDGGILPMKIEQENKRARARKENLTRAREHESNGNSAAAYECYQKAVDISPSIALQLIQVLKQEDVSYIVAPYEADAQMTFLAVNRQVDAVISEDSDLIPFGCPRIIFKMDKYGQGVEFQQSRLHQNKEINFSGFTKQMLLEMCILSGCDYLQSLPGMGLKRAHALITKFKSHDKIIKHLRYTTVCVPPGYEESFRKAIMTFQHQRVYNPDNENIVYMSHVSDDPGYALDFLGPLIPQHIAKGIAKGELDPFTQMPFQEERASSEGVLQKISEFRKSKLESGKKKLDLPVQKNVLTKYFCFASLEAKRTFRVPRKSPISSPKDISNPNIKEDCHLDVASCDMNCSAASPIDSDKVEKPPPKSAVESDLSDEVRLSESGSPDLVDGSPGHTLLLKLGDSTVLPSQALLKQCKGKTMVENKRPVVRSSYFKKKLVTKDDQTDRQERLLLNDFANDSCGNIALKTSCNSNTENRNVIMKSPDIQLCLMDKNNQDEKLGFVVEDDQFNDARKGIFLEGFNSEDGYPNNRSTKRKSSSDDFLEKENIGFKHTRTSAQNLDNTIMEEMKPEEAKFGSDISHLNHYCNIAERSMERFASMISSFRFSSSGSRASGLRAPLRDIRKSCPSRPTVDMDFNQFAYVPSNQKTVLGSRRH</sequence>
<reference evidence="20 21" key="1">
    <citation type="submission" date="2021-09" db="EMBL/GenBank/DDBJ databases">
        <title>Genomic insights and catalytic innovation underlie evolution of tropane alkaloids biosynthesis.</title>
        <authorList>
            <person name="Wang Y.-J."/>
            <person name="Tian T."/>
            <person name="Huang J.-P."/>
            <person name="Huang S.-X."/>
        </authorList>
    </citation>
    <scope>NUCLEOTIDE SEQUENCE [LARGE SCALE GENOMIC DNA]</scope>
    <source>
        <strain evidence="20">KIB-2018</strain>
        <tissue evidence="20">Leaf</tissue>
    </source>
</reference>
<dbReference type="GO" id="GO:0046872">
    <property type="term" value="F:metal ion binding"/>
    <property type="evidence" value="ECO:0007669"/>
    <property type="project" value="UniProtKB-KW"/>
</dbReference>
<feature type="domain" description="XPG-I" evidence="18">
    <location>
        <begin position="138"/>
        <end position="208"/>
    </location>
</feature>
<dbReference type="CDD" id="cd09857">
    <property type="entry name" value="PIN_EXO1"/>
    <property type="match status" value="1"/>
</dbReference>
<comment type="similarity">
    <text evidence="3">Belongs to the XPG/RAD2 endonuclease family. EXO1 subfamily.</text>
</comment>
<accession>A0AAV8T5L0</accession>
<evidence type="ECO:0000256" key="1">
    <source>
        <dbReference type="ARBA" id="ARBA00001946"/>
    </source>
</evidence>
<dbReference type="GO" id="GO:0006281">
    <property type="term" value="P:DNA repair"/>
    <property type="evidence" value="ECO:0007669"/>
    <property type="project" value="UniProtKB-KW"/>
</dbReference>
<comment type="cofactor">
    <cofactor evidence="1">
        <name>Mg(2+)</name>
        <dbReference type="ChEBI" id="CHEBI:18420"/>
    </cofactor>
</comment>
<evidence type="ECO:0000256" key="14">
    <source>
        <dbReference type="ARBA" id="ARBA00023204"/>
    </source>
</evidence>
<dbReference type="Gene3D" id="3.40.50.1010">
    <property type="entry name" value="5'-nuclease"/>
    <property type="match status" value="1"/>
</dbReference>
<keyword evidence="6" id="KW-0479">Metal-binding</keyword>
<dbReference type="InterPro" id="IPR008918">
    <property type="entry name" value="HhH2"/>
</dbReference>
<evidence type="ECO:0000259" key="18">
    <source>
        <dbReference type="SMART" id="SM00484"/>
    </source>
</evidence>
<dbReference type="GO" id="GO:0005634">
    <property type="term" value="C:nucleus"/>
    <property type="evidence" value="ECO:0007669"/>
    <property type="project" value="UniProtKB-SubCell"/>
</dbReference>
<evidence type="ECO:0000256" key="2">
    <source>
        <dbReference type="ARBA" id="ARBA00004123"/>
    </source>
</evidence>
<evidence type="ECO:0000313" key="21">
    <source>
        <dbReference type="Proteomes" id="UP001159364"/>
    </source>
</evidence>
<dbReference type="Pfam" id="PF00867">
    <property type="entry name" value="XPG_I"/>
    <property type="match status" value="1"/>
</dbReference>
<dbReference type="PANTHER" id="PTHR11081:SF65">
    <property type="entry name" value="DNA DAMAGE-INDUCIBLE PROTEIN DIN7-RELATED"/>
    <property type="match status" value="1"/>
</dbReference>
<evidence type="ECO:0000256" key="12">
    <source>
        <dbReference type="ARBA" id="ARBA00022881"/>
    </source>
</evidence>
<proteinExistence type="inferred from homology"/>
<dbReference type="Pfam" id="PF00752">
    <property type="entry name" value="XPG_N"/>
    <property type="match status" value="1"/>
</dbReference>
<dbReference type="PRINTS" id="PR00853">
    <property type="entry name" value="XPGRADSUPER"/>
</dbReference>
<keyword evidence="15" id="KW-0539">Nucleus</keyword>
<dbReference type="SUPFAM" id="SSF47807">
    <property type="entry name" value="5' to 3' exonuclease, C-terminal subdomain"/>
    <property type="match status" value="1"/>
</dbReference>
<comment type="function">
    <text evidence="16">Putative 5'-&gt;3' double-stranded DNA exonuclease which may also contain a cryptic 3'-&gt;5' double-stranded DNA exonuclease activity. May be involved in DNA mismatch repair (MMR).</text>
</comment>
<dbReference type="InterPro" id="IPR036279">
    <property type="entry name" value="5-3_exonuclease_C_sf"/>
</dbReference>
<keyword evidence="13" id="KW-0238">DNA-binding</keyword>
<evidence type="ECO:0000256" key="4">
    <source>
        <dbReference type="ARBA" id="ARBA00020324"/>
    </source>
</evidence>
<dbReference type="GO" id="GO:0035312">
    <property type="term" value="F:5'-3' DNA exonuclease activity"/>
    <property type="evidence" value="ECO:0007669"/>
    <property type="project" value="InterPro"/>
</dbReference>
<dbReference type="GO" id="GO:0017108">
    <property type="term" value="F:5'-flap endonuclease activity"/>
    <property type="evidence" value="ECO:0007669"/>
    <property type="project" value="TreeGrafter"/>
</dbReference>
<evidence type="ECO:0000256" key="15">
    <source>
        <dbReference type="ARBA" id="ARBA00023242"/>
    </source>
</evidence>
<dbReference type="AlphaFoldDB" id="A0AAV8T5L0"/>
<organism evidence="20 21">
    <name type="scientific">Erythroxylum novogranatense</name>
    <dbReference type="NCBI Taxonomy" id="1862640"/>
    <lineage>
        <taxon>Eukaryota</taxon>
        <taxon>Viridiplantae</taxon>
        <taxon>Streptophyta</taxon>
        <taxon>Embryophyta</taxon>
        <taxon>Tracheophyta</taxon>
        <taxon>Spermatophyta</taxon>
        <taxon>Magnoliopsida</taxon>
        <taxon>eudicotyledons</taxon>
        <taxon>Gunneridae</taxon>
        <taxon>Pentapetalae</taxon>
        <taxon>rosids</taxon>
        <taxon>fabids</taxon>
        <taxon>Malpighiales</taxon>
        <taxon>Erythroxylaceae</taxon>
        <taxon>Erythroxylum</taxon>
    </lineage>
</organism>
<evidence type="ECO:0000256" key="10">
    <source>
        <dbReference type="ARBA" id="ARBA00022839"/>
    </source>
</evidence>
<dbReference type="PROSITE" id="PS00841">
    <property type="entry name" value="XPG_1"/>
    <property type="match status" value="1"/>
</dbReference>
<dbReference type="InterPro" id="IPR006086">
    <property type="entry name" value="XPG-I_dom"/>
</dbReference>
<dbReference type="FunFam" id="1.10.150.20:FF:000011">
    <property type="entry name" value="exonuclease 1"/>
    <property type="match status" value="1"/>
</dbReference>
<evidence type="ECO:0000256" key="3">
    <source>
        <dbReference type="ARBA" id="ARBA00010563"/>
    </source>
</evidence>
<evidence type="ECO:0000256" key="6">
    <source>
        <dbReference type="ARBA" id="ARBA00022723"/>
    </source>
</evidence>
<evidence type="ECO:0000313" key="20">
    <source>
        <dbReference type="EMBL" id="KAJ8761987.1"/>
    </source>
</evidence>
<dbReference type="SMART" id="SM00485">
    <property type="entry name" value="XPGN"/>
    <property type="match status" value="1"/>
</dbReference>
<keyword evidence="14" id="KW-0234">DNA repair</keyword>
<evidence type="ECO:0000256" key="7">
    <source>
        <dbReference type="ARBA" id="ARBA00022763"/>
    </source>
</evidence>
<dbReference type="InterPro" id="IPR006084">
    <property type="entry name" value="XPG/Rad2"/>
</dbReference>
<dbReference type="InterPro" id="IPR037315">
    <property type="entry name" value="EXO1_H3TH"/>
</dbReference>
<dbReference type="SMART" id="SM00484">
    <property type="entry name" value="XPGI"/>
    <property type="match status" value="1"/>
</dbReference>
<keyword evidence="21" id="KW-1185">Reference proteome</keyword>
<comment type="subcellular location">
    <subcellularLocation>
        <location evidence="2">Nucleus</location>
    </subcellularLocation>
</comment>
<keyword evidence="7" id="KW-0227">DNA damage</keyword>
<dbReference type="CDD" id="cd09908">
    <property type="entry name" value="H3TH_EXO1"/>
    <property type="match status" value="1"/>
</dbReference>
<dbReference type="Proteomes" id="UP001159364">
    <property type="component" value="Linkage Group LG06"/>
</dbReference>
<keyword evidence="5" id="KW-0540">Nuclease</keyword>
<keyword evidence="10" id="KW-0269">Exonuclease</keyword>
<keyword evidence="9" id="KW-0378">Hydrolase</keyword>
<evidence type="ECO:0000256" key="5">
    <source>
        <dbReference type="ARBA" id="ARBA00022722"/>
    </source>
</evidence>
<dbReference type="InterPro" id="IPR006085">
    <property type="entry name" value="XPG_DNA_repair_N"/>
</dbReference>
<evidence type="ECO:0000256" key="17">
    <source>
        <dbReference type="SAM" id="MobiDB-lite"/>
    </source>
</evidence>
<dbReference type="EMBL" id="JAIWQS010000006">
    <property type="protein sequence ID" value="KAJ8761987.1"/>
    <property type="molecule type" value="Genomic_DNA"/>
</dbReference>
<protein>
    <recommendedName>
        <fullName evidence="4">Exonuclease 1</fullName>
    </recommendedName>
</protein>
<feature type="domain" description="XPG N-terminal" evidence="19">
    <location>
        <begin position="1"/>
        <end position="99"/>
    </location>
</feature>
<keyword evidence="8" id="KW-0228">DNA excision</keyword>
<name>A0AAV8T5L0_9ROSI</name>
<dbReference type="InterPro" id="IPR019974">
    <property type="entry name" value="XPG_CS"/>
</dbReference>